<dbReference type="EMBL" id="MHVJ01000013">
    <property type="protein sequence ID" value="OHA91405.1"/>
    <property type="molecule type" value="Genomic_DNA"/>
</dbReference>
<dbReference type="AlphaFoldDB" id="A0A1G2T294"/>
<proteinExistence type="predicted"/>
<gene>
    <name evidence="1" type="ORF">A2758_03040</name>
</gene>
<organism evidence="1 2">
    <name type="scientific">Candidatus Zambryskibacteria bacterium RIFCSPHIGHO2_01_FULL_49_18</name>
    <dbReference type="NCBI Taxonomy" id="1802740"/>
    <lineage>
        <taxon>Bacteria</taxon>
        <taxon>Candidatus Zambryskiibacteriota</taxon>
    </lineage>
</organism>
<reference evidence="1 2" key="1">
    <citation type="journal article" date="2016" name="Nat. Commun.">
        <title>Thousands of microbial genomes shed light on interconnected biogeochemical processes in an aquifer system.</title>
        <authorList>
            <person name="Anantharaman K."/>
            <person name="Brown C.T."/>
            <person name="Hug L.A."/>
            <person name="Sharon I."/>
            <person name="Castelle C.J."/>
            <person name="Probst A.J."/>
            <person name="Thomas B.C."/>
            <person name="Singh A."/>
            <person name="Wilkins M.J."/>
            <person name="Karaoz U."/>
            <person name="Brodie E.L."/>
            <person name="Williams K.H."/>
            <person name="Hubbard S.S."/>
            <person name="Banfield J.F."/>
        </authorList>
    </citation>
    <scope>NUCLEOTIDE SEQUENCE [LARGE SCALE GENOMIC DNA]</scope>
</reference>
<comment type="caution">
    <text evidence="1">The sequence shown here is derived from an EMBL/GenBank/DDBJ whole genome shotgun (WGS) entry which is preliminary data.</text>
</comment>
<dbReference type="Proteomes" id="UP000178612">
    <property type="component" value="Unassembled WGS sequence"/>
</dbReference>
<name>A0A1G2T294_9BACT</name>
<protein>
    <submittedName>
        <fullName evidence="1">Uncharacterized protein</fullName>
    </submittedName>
</protein>
<evidence type="ECO:0000313" key="2">
    <source>
        <dbReference type="Proteomes" id="UP000178612"/>
    </source>
</evidence>
<accession>A0A1G2T294</accession>
<evidence type="ECO:0000313" key="1">
    <source>
        <dbReference type="EMBL" id="OHA91405.1"/>
    </source>
</evidence>
<sequence>MKAAHTCARRFAWSGGLNGRHLCLAGRIAQPEVPPDGEPPLLGVPGRAELVSTSNIPQPQNNSKLCGVLLDKWETFHIEIASDPILLLKLELVSIL</sequence>